<evidence type="ECO:0000313" key="3">
    <source>
        <dbReference type="Proteomes" id="UP000308092"/>
    </source>
</evidence>
<proteinExistence type="predicted"/>
<feature type="compositionally biased region" description="Polar residues" evidence="1">
    <location>
        <begin position="59"/>
        <end position="80"/>
    </location>
</feature>
<organism evidence="2 3">
    <name type="scientific">Aspergillus tanneri</name>
    <dbReference type="NCBI Taxonomy" id="1220188"/>
    <lineage>
        <taxon>Eukaryota</taxon>
        <taxon>Fungi</taxon>
        <taxon>Dikarya</taxon>
        <taxon>Ascomycota</taxon>
        <taxon>Pezizomycotina</taxon>
        <taxon>Eurotiomycetes</taxon>
        <taxon>Eurotiomycetidae</taxon>
        <taxon>Eurotiales</taxon>
        <taxon>Aspergillaceae</taxon>
        <taxon>Aspergillus</taxon>
        <taxon>Aspergillus subgen. Circumdati</taxon>
    </lineage>
</organism>
<keyword evidence="3" id="KW-1185">Reference proteome</keyword>
<dbReference type="STRING" id="1220188.A0A4S3JFS3"/>
<comment type="caution">
    <text evidence="2">The sequence shown here is derived from an EMBL/GenBank/DDBJ whole genome shotgun (WGS) entry which is preliminary data.</text>
</comment>
<name>A0A4S3JFS3_9EURO</name>
<evidence type="ECO:0000313" key="2">
    <source>
        <dbReference type="EMBL" id="THC94209.1"/>
    </source>
</evidence>
<dbReference type="EMBL" id="SOSA01000220">
    <property type="protein sequence ID" value="THC94209.1"/>
    <property type="molecule type" value="Genomic_DNA"/>
</dbReference>
<dbReference type="VEuPathDB" id="FungiDB:EYZ11_006308"/>
<reference evidence="2 3" key="1">
    <citation type="submission" date="2019-03" db="EMBL/GenBank/DDBJ databases">
        <title>The genome sequence of a newly discovered highly antifungal drug resistant Aspergillus species, Aspergillus tanneri NIH 1004.</title>
        <authorList>
            <person name="Mounaud S."/>
            <person name="Singh I."/>
            <person name="Joardar V."/>
            <person name="Pakala S."/>
            <person name="Pakala S."/>
            <person name="Venepally P."/>
            <person name="Hoover J."/>
            <person name="Nierman W."/>
            <person name="Chung J."/>
            <person name="Losada L."/>
        </authorList>
    </citation>
    <scope>NUCLEOTIDE SEQUENCE [LARGE SCALE GENOMIC DNA]</scope>
    <source>
        <strain evidence="2 3">NIH1004</strain>
    </source>
</reference>
<evidence type="ECO:0000256" key="1">
    <source>
        <dbReference type="SAM" id="MobiDB-lite"/>
    </source>
</evidence>
<gene>
    <name evidence="2" type="ORF">EYZ11_006308</name>
</gene>
<dbReference type="Proteomes" id="UP000308092">
    <property type="component" value="Unassembled WGS sequence"/>
</dbReference>
<dbReference type="AlphaFoldDB" id="A0A4S3JFS3"/>
<accession>A0A4S3JFS3</accession>
<feature type="region of interest" description="Disordered" evidence="1">
    <location>
        <begin position="28"/>
        <end position="119"/>
    </location>
</feature>
<sequence>MGQNLISRLARNSRHMVFIFCESTFNTSAHGKGNTARHKKNVPTALTPGPSVDDFALTGSPNQNIPRPSQSRSENQSPNRAHQADGDTSAKKRKIDHATSLESTPCSGAESITGPEDSIHHARNAKSIIQNLLSGSENIGRERQTILRTAMSHVDKMAKGVDSDLDKDLPSQTTGIDDLEIAPPDAPPPELLYMLLQGIEL</sequence>
<protein>
    <submittedName>
        <fullName evidence="2">Uncharacterized protein</fullName>
    </submittedName>
</protein>